<dbReference type="InterPro" id="IPR035445">
    <property type="entry name" value="GYF-like_dom_sf"/>
</dbReference>
<dbReference type="PROSITE" id="PS50829">
    <property type="entry name" value="GYF"/>
    <property type="match status" value="1"/>
</dbReference>
<proteinExistence type="predicted"/>
<dbReference type="InterPro" id="IPR044570">
    <property type="entry name" value="Set1-like"/>
</dbReference>
<sequence length="313" mass="34761">MVSLAVFPYEDDPCSFSRKRLKLSDVGHQDLLVGNDDNVASPMQLNVEGSSFYGDAVIPLCYDFDEKVCWNSALQMSCQLNGNNSEVSSCCTTVNTSYQDRSYPGYVEPPLVSGWMYVNEHGQMCGPYILEQLYKGLSTGFLPDELLVYPVINGTLTNPIPLKCFKQFPDHVATGFASLSLSVLSTAVPIDCFIPSRKNMPAYGQDRFVQHASLLGGECCWLCEDEHGKKHGPHSLLELFSWHRSGYLDDSAMVRYKSGFYEKVAYSQQLSINRTHSQLPARHLSNLTSTLSYLLGPNLSAVEQIGVYATLTC</sequence>
<dbReference type="GO" id="GO:0042800">
    <property type="term" value="F:histone H3K4 methyltransferase activity"/>
    <property type="evidence" value="ECO:0007669"/>
    <property type="project" value="InterPro"/>
</dbReference>
<dbReference type="GO" id="GO:0048188">
    <property type="term" value="C:Set1C/COMPASS complex"/>
    <property type="evidence" value="ECO:0007669"/>
    <property type="project" value="TreeGrafter"/>
</dbReference>
<dbReference type="AlphaFoldDB" id="A0AAD7PTM4"/>
<evidence type="ECO:0000256" key="2">
    <source>
        <dbReference type="ARBA" id="ARBA00022603"/>
    </source>
</evidence>
<comment type="subcellular location">
    <subcellularLocation>
        <location evidence="1">Nucleus</location>
    </subcellularLocation>
</comment>
<dbReference type="InterPro" id="IPR003169">
    <property type="entry name" value="GYF"/>
</dbReference>
<dbReference type="KEGG" id="qsa:O6P43_016417"/>
<organism evidence="8 9">
    <name type="scientific">Quillaja saponaria</name>
    <name type="common">Soap bark tree</name>
    <dbReference type="NCBI Taxonomy" id="32244"/>
    <lineage>
        <taxon>Eukaryota</taxon>
        <taxon>Viridiplantae</taxon>
        <taxon>Streptophyta</taxon>
        <taxon>Embryophyta</taxon>
        <taxon>Tracheophyta</taxon>
        <taxon>Spermatophyta</taxon>
        <taxon>Magnoliopsida</taxon>
        <taxon>eudicotyledons</taxon>
        <taxon>Gunneridae</taxon>
        <taxon>Pentapetalae</taxon>
        <taxon>rosids</taxon>
        <taxon>fabids</taxon>
        <taxon>Fabales</taxon>
        <taxon>Quillajaceae</taxon>
        <taxon>Quillaja</taxon>
    </lineage>
</organism>
<dbReference type="PANTHER" id="PTHR45814:SF2">
    <property type="entry name" value="HISTONE-LYSINE N-METHYLTRANSFERASE SETD1"/>
    <property type="match status" value="1"/>
</dbReference>
<evidence type="ECO:0000256" key="1">
    <source>
        <dbReference type="ARBA" id="ARBA00004123"/>
    </source>
</evidence>
<evidence type="ECO:0000256" key="5">
    <source>
        <dbReference type="ARBA" id="ARBA00022853"/>
    </source>
</evidence>
<dbReference type="SUPFAM" id="SSF55277">
    <property type="entry name" value="GYF domain"/>
    <property type="match status" value="2"/>
</dbReference>
<keyword evidence="6" id="KW-0539">Nucleus</keyword>
<keyword evidence="5" id="KW-0156">Chromatin regulator</keyword>
<name>A0AAD7PTM4_QUISA</name>
<protein>
    <submittedName>
        <fullName evidence="8">Histone-lysine N-methyltransferase ATXR7</fullName>
    </submittedName>
</protein>
<keyword evidence="3" id="KW-0808">Transferase</keyword>
<gene>
    <name evidence="8" type="ORF">O6P43_016417</name>
</gene>
<dbReference type="GO" id="GO:0032259">
    <property type="term" value="P:methylation"/>
    <property type="evidence" value="ECO:0007669"/>
    <property type="project" value="UniProtKB-KW"/>
</dbReference>
<evidence type="ECO:0000256" key="3">
    <source>
        <dbReference type="ARBA" id="ARBA00022679"/>
    </source>
</evidence>
<dbReference type="EMBL" id="JARAOO010000006">
    <property type="protein sequence ID" value="KAJ7967032.1"/>
    <property type="molecule type" value="Genomic_DNA"/>
</dbReference>
<evidence type="ECO:0000313" key="9">
    <source>
        <dbReference type="Proteomes" id="UP001163823"/>
    </source>
</evidence>
<comment type="caution">
    <text evidence="8">The sequence shown here is derived from an EMBL/GenBank/DDBJ whole genome shotgun (WGS) entry which is preliminary data.</text>
</comment>
<dbReference type="PANTHER" id="PTHR45814">
    <property type="entry name" value="HISTONE-LYSINE N-METHYLTRANSFERASE SETD1"/>
    <property type="match status" value="1"/>
</dbReference>
<keyword evidence="9" id="KW-1185">Reference proteome</keyword>
<evidence type="ECO:0000313" key="8">
    <source>
        <dbReference type="EMBL" id="KAJ7967032.1"/>
    </source>
</evidence>
<accession>A0AAD7PTM4</accession>
<dbReference type="Gene3D" id="3.30.1490.40">
    <property type="match status" value="2"/>
</dbReference>
<dbReference type="Proteomes" id="UP001163823">
    <property type="component" value="Chromosome 6"/>
</dbReference>
<keyword evidence="4" id="KW-0949">S-adenosyl-L-methionine</keyword>
<keyword evidence="2" id="KW-0489">Methyltransferase</keyword>
<reference evidence="8" key="1">
    <citation type="journal article" date="2023" name="Science">
        <title>Elucidation of the pathway for biosynthesis of saponin adjuvants from the soapbark tree.</title>
        <authorList>
            <person name="Reed J."/>
            <person name="Orme A."/>
            <person name="El-Demerdash A."/>
            <person name="Owen C."/>
            <person name="Martin L.B.B."/>
            <person name="Misra R.C."/>
            <person name="Kikuchi S."/>
            <person name="Rejzek M."/>
            <person name="Martin A.C."/>
            <person name="Harkess A."/>
            <person name="Leebens-Mack J."/>
            <person name="Louveau T."/>
            <person name="Stephenson M.J."/>
            <person name="Osbourn A."/>
        </authorList>
    </citation>
    <scope>NUCLEOTIDE SEQUENCE</scope>
    <source>
        <strain evidence="8">S10</strain>
    </source>
</reference>
<dbReference type="Pfam" id="PF02213">
    <property type="entry name" value="GYF"/>
    <property type="match status" value="1"/>
</dbReference>
<evidence type="ECO:0000256" key="4">
    <source>
        <dbReference type="ARBA" id="ARBA00022691"/>
    </source>
</evidence>
<feature type="domain" description="GYF" evidence="7">
    <location>
        <begin position="218"/>
        <end position="271"/>
    </location>
</feature>
<evidence type="ECO:0000256" key="6">
    <source>
        <dbReference type="ARBA" id="ARBA00023242"/>
    </source>
</evidence>
<evidence type="ECO:0000259" key="7">
    <source>
        <dbReference type="PROSITE" id="PS50829"/>
    </source>
</evidence>